<dbReference type="AlphaFoldDB" id="A0A2H0YNV6"/>
<proteinExistence type="predicted"/>
<name>A0A2H0YNV6_9BACT</name>
<organism evidence="1 2">
    <name type="scientific">Candidatus Nealsonbacteria bacterium CG08_land_8_20_14_0_20_36_22</name>
    <dbReference type="NCBI Taxonomy" id="1974704"/>
    <lineage>
        <taxon>Bacteria</taxon>
        <taxon>Candidatus Nealsoniibacteriota</taxon>
    </lineage>
</organism>
<dbReference type="Proteomes" id="UP000231472">
    <property type="component" value="Unassembled WGS sequence"/>
</dbReference>
<gene>
    <name evidence="1" type="ORF">COT32_01525</name>
</gene>
<evidence type="ECO:0000313" key="2">
    <source>
        <dbReference type="Proteomes" id="UP000231472"/>
    </source>
</evidence>
<comment type="caution">
    <text evidence="1">The sequence shown here is derived from an EMBL/GenBank/DDBJ whole genome shotgun (WGS) entry which is preliminary data.</text>
</comment>
<protein>
    <submittedName>
        <fullName evidence="1">Uncharacterized protein</fullName>
    </submittedName>
</protein>
<evidence type="ECO:0000313" key="1">
    <source>
        <dbReference type="EMBL" id="PIS40106.1"/>
    </source>
</evidence>
<sequence>MNNAQRLKILAGSGKTVFSLKNLQSLWEVKNQTTKMIAKRMTDKGLIFRISKGYYSLSKDFNDYELANLIISPSYISLHSSFFYHKVSFQLSNTITSVALFNYQKKVKEKVFKYYAMKKNLFFNLEGINYKDNLSIACPERAILDSFYFGLLPNMDNPENINGTYLKEISFYYPKEVNKKIRRLLKKLSS</sequence>
<accession>A0A2H0YNV6</accession>
<reference evidence="2" key="1">
    <citation type="submission" date="2017-09" db="EMBL/GenBank/DDBJ databases">
        <title>Depth-based differentiation of microbial function through sediment-hosted aquifers and enrichment of novel symbionts in the deep terrestrial subsurface.</title>
        <authorList>
            <person name="Probst A.J."/>
            <person name="Ladd B."/>
            <person name="Jarett J.K."/>
            <person name="Geller-Mcgrath D.E."/>
            <person name="Sieber C.M.K."/>
            <person name="Emerson J.B."/>
            <person name="Anantharaman K."/>
            <person name="Thomas B.C."/>
            <person name="Malmstrom R."/>
            <person name="Stieglmeier M."/>
            <person name="Klingl A."/>
            <person name="Woyke T."/>
            <person name="Ryan C.M."/>
            <person name="Banfield J.F."/>
        </authorList>
    </citation>
    <scope>NUCLEOTIDE SEQUENCE [LARGE SCALE GENOMIC DNA]</scope>
</reference>
<dbReference type="EMBL" id="PEYC01000030">
    <property type="protein sequence ID" value="PIS40106.1"/>
    <property type="molecule type" value="Genomic_DNA"/>
</dbReference>